<reference evidence="2" key="1">
    <citation type="submission" date="2009-01" db="EMBL/GenBank/DDBJ databases">
        <title>Complete sequence of plasmid1 of Arthrobacter chlorophenolicus A6.</title>
        <authorList>
            <consortium name="US DOE Joint Genome Institute"/>
            <person name="Lucas S."/>
            <person name="Copeland A."/>
            <person name="Lapidus A."/>
            <person name="Glavina del Rio T."/>
            <person name="Tice H."/>
            <person name="Bruce D."/>
            <person name="Goodwin L."/>
            <person name="Pitluck S."/>
            <person name="Goltsman E."/>
            <person name="Clum A."/>
            <person name="Larimer F."/>
            <person name="Land M."/>
            <person name="Hauser L."/>
            <person name="Kyrpides N."/>
            <person name="Mikhailova N."/>
            <person name="Jansson J."/>
            <person name="Richardson P."/>
        </authorList>
    </citation>
    <scope>NUCLEOTIDE SEQUENCE [LARGE SCALE GENOMIC DNA]</scope>
    <source>
        <strain evidence="2">A6</strain>
        <plasmid evidence="2">pACHL01</plasmid>
    </source>
</reference>
<evidence type="ECO:0000313" key="2">
    <source>
        <dbReference type="EMBL" id="ACL41998.1"/>
    </source>
</evidence>
<dbReference type="HOGENOM" id="CLU_133692_1_0_11"/>
<sequence length="151" mass="17083">MVVLTLIKLKPDPSGNVIYKPFSESDDFSADWWEDTIYGFEPSQHFYAFFDGQNEVVRVEIELQDALNAGYEQPGHPGPYAVIHFFEVSEDHRRRGLGTDAVQLIADRYGGTPLVAFSAGADEFWGSLGWERYEHTTEPGHSHPMFVSDPE</sequence>
<accession>B8HHV1</accession>
<protein>
    <submittedName>
        <fullName evidence="2">GCN5-related N-acetyltransferase</fullName>
    </submittedName>
</protein>
<keyword evidence="2" id="KW-0614">Plasmid</keyword>
<evidence type="ECO:0000259" key="1">
    <source>
        <dbReference type="PROSITE" id="PS51186"/>
    </source>
</evidence>
<evidence type="ECO:0000313" key="3">
    <source>
        <dbReference type="Proteomes" id="UP000002505"/>
    </source>
</evidence>
<keyword evidence="3" id="KW-1185">Reference proteome</keyword>
<name>B8HHV1_PSECP</name>
<dbReference type="Gene3D" id="3.40.630.30">
    <property type="match status" value="1"/>
</dbReference>
<dbReference type="SUPFAM" id="SSF55729">
    <property type="entry name" value="Acyl-CoA N-acyltransferases (Nat)"/>
    <property type="match status" value="1"/>
</dbReference>
<feature type="domain" description="N-acetyltransferase" evidence="1">
    <location>
        <begin position="17"/>
        <end position="150"/>
    </location>
</feature>
<dbReference type="GO" id="GO:0016747">
    <property type="term" value="F:acyltransferase activity, transferring groups other than amino-acyl groups"/>
    <property type="evidence" value="ECO:0007669"/>
    <property type="project" value="InterPro"/>
</dbReference>
<dbReference type="EMBL" id="CP001342">
    <property type="protein sequence ID" value="ACL41998.1"/>
    <property type="molecule type" value="Genomic_DNA"/>
</dbReference>
<dbReference type="PROSITE" id="PS51186">
    <property type="entry name" value="GNAT"/>
    <property type="match status" value="1"/>
</dbReference>
<gene>
    <name evidence="2" type="ordered locus">Achl_4047</name>
</gene>
<geneLocation type="plasmid" evidence="2 3">
    <name>pACHL01</name>
</geneLocation>
<dbReference type="InterPro" id="IPR016181">
    <property type="entry name" value="Acyl_CoA_acyltransferase"/>
</dbReference>
<proteinExistence type="predicted"/>
<dbReference type="RefSeq" id="WP_012623015.1">
    <property type="nucleotide sequence ID" value="NC_011879.1"/>
</dbReference>
<dbReference type="InterPro" id="IPR000182">
    <property type="entry name" value="GNAT_dom"/>
</dbReference>
<dbReference type="Proteomes" id="UP000002505">
    <property type="component" value="Plasmid pACHL01"/>
</dbReference>
<dbReference type="AlphaFoldDB" id="B8HHV1"/>
<dbReference type="Pfam" id="PF00583">
    <property type="entry name" value="Acetyltransf_1"/>
    <property type="match status" value="1"/>
</dbReference>
<dbReference type="CDD" id="cd04301">
    <property type="entry name" value="NAT_SF"/>
    <property type="match status" value="1"/>
</dbReference>
<dbReference type="KEGG" id="ach:Achl_4047"/>
<organism evidence="2 3">
    <name type="scientific">Pseudarthrobacter chlorophenolicus (strain ATCC 700700 / DSM 12829 / CIP 107037 / JCM 12360 / KCTC 9906 / NCIMB 13794 / A6)</name>
    <name type="common">Arthrobacter chlorophenolicus</name>
    <dbReference type="NCBI Taxonomy" id="452863"/>
    <lineage>
        <taxon>Bacteria</taxon>
        <taxon>Bacillati</taxon>
        <taxon>Actinomycetota</taxon>
        <taxon>Actinomycetes</taxon>
        <taxon>Micrococcales</taxon>
        <taxon>Micrococcaceae</taxon>
        <taxon>Pseudarthrobacter</taxon>
    </lineage>
</organism>
<dbReference type="OrthoDB" id="4725120at2"/>